<dbReference type="GO" id="GO:0016787">
    <property type="term" value="F:hydrolase activity"/>
    <property type="evidence" value="ECO:0007669"/>
    <property type="project" value="UniProtKB-KW"/>
</dbReference>
<organism evidence="3 4">
    <name type="scientific">Acrocarpospora corrugata</name>
    <dbReference type="NCBI Taxonomy" id="35763"/>
    <lineage>
        <taxon>Bacteria</taxon>
        <taxon>Bacillati</taxon>
        <taxon>Actinomycetota</taxon>
        <taxon>Actinomycetes</taxon>
        <taxon>Streptosporangiales</taxon>
        <taxon>Streptosporangiaceae</taxon>
        <taxon>Acrocarpospora</taxon>
    </lineage>
</organism>
<sequence>MADLTAVLDEIGKPRVHLVGHDWGSLQGWEAALRFPDRLASFTSFGGPGLDHAARFMRGPGALGQALRSWYIGAFQLPYLPELAWRTFGPRALARFLRVTEGLAGRPGHPAASLVRDGMNGVNLYRANMFPRLRAPRANPVVTIPVQLIETTRDRFVSPKLVRAADGWVPELRYRRLAAGHWAQRSHPAEIAGLIADFVDSAQNGQLAGKT</sequence>
<dbReference type="Proteomes" id="UP000334990">
    <property type="component" value="Unassembled WGS sequence"/>
</dbReference>
<dbReference type="Pfam" id="PF00561">
    <property type="entry name" value="Abhydrolase_1"/>
    <property type="match status" value="1"/>
</dbReference>
<dbReference type="AlphaFoldDB" id="A0A5M3W4W3"/>
<dbReference type="PANTHER" id="PTHR43329">
    <property type="entry name" value="EPOXIDE HYDROLASE"/>
    <property type="match status" value="1"/>
</dbReference>
<gene>
    <name evidence="3" type="ORF">Acor_42660</name>
</gene>
<name>A0A5M3W4W3_9ACTN</name>
<reference evidence="3 4" key="1">
    <citation type="submission" date="2019-10" db="EMBL/GenBank/DDBJ databases">
        <title>Whole genome shotgun sequence of Acrocarpospora corrugata NBRC 13972.</title>
        <authorList>
            <person name="Ichikawa N."/>
            <person name="Kimura A."/>
            <person name="Kitahashi Y."/>
            <person name="Komaki H."/>
            <person name="Oguchi A."/>
        </authorList>
    </citation>
    <scope>NUCLEOTIDE SEQUENCE [LARGE SCALE GENOMIC DNA]</scope>
    <source>
        <strain evidence="3 4">NBRC 13972</strain>
    </source>
</reference>
<evidence type="ECO:0000313" key="4">
    <source>
        <dbReference type="Proteomes" id="UP000334990"/>
    </source>
</evidence>
<accession>A0A5M3W4W3</accession>
<dbReference type="PRINTS" id="PR00412">
    <property type="entry name" value="EPOXHYDRLASE"/>
</dbReference>
<comment type="caution">
    <text evidence="3">The sequence shown here is derived from an EMBL/GenBank/DDBJ whole genome shotgun (WGS) entry which is preliminary data.</text>
</comment>
<feature type="domain" description="AB hydrolase-1" evidence="2">
    <location>
        <begin position="2"/>
        <end position="187"/>
    </location>
</feature>
<dbReference type="Gene3D" id="3.40.50.1820">
    <property type="entry name" value="alpha/beta hydrolase"/>
    <property type="match status" value="1"/>
</dbReference>
<dbReference type="EMBL" id="BLAD01000056">
    <property type="protein sequence ID" value="GES02201.1"/>
    <property type="molecule type" value="Genomic_DNA"/>
</dbReference>
<keyword evidence="4" id="KW-1185">Reference proteome</keyword>
<dbReference type="InterPro" id="IPR000073">
    <property type="entry name" value="AB_hydrolase_1"/>
</dbReference>
<evidence type="ECO:0000259" key="2">
    <source>
        <dbReference type="Pfam" id="PF00561"/>
    </source>
</evidence>
<dbReference type="SUPFAM" id="SSF53474">
    <property type="entry name" value="alpha/beta-Hydrolases"/>
    <property type="match status" value="1"/>
</dbReference>
<protein>
    <recommendedName>
        <fullName evidence="2">AB hydrolase-1 domain-containing protein</fullName>
    </recommendedName>
</protein>
<keyword evidence="1" id="KW-0378">Hydrolase</keyword>
<evidence type="ECO:0000313" key="3">
    <source>
        <dbReference type="EMBL" id="GES02201.1"/>
    </source>
</evidence>
<dbReference type="InterPro" id="IPR000639">
    <property type="entry name" value="Epox_hydrolase-like"/>
</dbReference>
<proteinExistence type="predicted"/>
<evidence type="ECO:0000256" key="1">
    <source>
        <dbReference type="ARBA" id="ARBA00022801"/>
    </source>
</evidence>
<dbReference type="InterPro" id="IPR029058">
    <property type="entry name" value="AB_hydrolase_fold"/>
</dbReference>